<dbReference type="AlphaFoldDB" id="A0A5B8XSM5"/>
<protein>
    <recommendedName>
        <fullName evidence="4">Secreted protein</fullName>
    </recommendedName>
</protein>
<dbReference type="PROSITE" id="PS51257">
    <property type="entry name" value="PROKAR_LIPOPROTEIN"/>
    <property type="match status" value="1"/>
</dbReference>
<accession>A0A5B8XSM5</accession>
<evidence type="ECO:0000313" key="3">
    <source>
        <dbReference type="Proteomes" id="UP000321595"/>
    </source>
</evidence>
<feature type="chain" id="PRO_5022989829" description="Secreted protein" evidence="1">
    <location>
        <begin position="20"/>
        <end position="125"/>
    </location>
</feature>
<dbReference type="KEGG" id="bbae:FRD01_05120"/>
<evidence type="ECO:0008006" key="4">
    <source>
        <dbReference type="Google" id="ProtNLM"/>
    </source>
</evidence>
<reference evidence="2 3" key="1">
    <citation type="submission" date="2019-08" db="EMBL/GenBank/DDBJ databases">
        <authorList>
            <person name="Liang Q."/>
        </authorList>
    </citation>
    <scope>NUCLEOTIDE SEQUENCE [LARGE SCALE GENOMIC DNA]</scope>
    <source>
        <strain evidence="2 3">V1718</strain>
    </source>
</reference>
<evidence type="ECO:0000256" key="1">
    <source>
        <dbReference type="SAM" id="SignalP"/>
    </source>
</evidence>
<name>A0A5B8XSM5_9DELT</name>
<dbReference type="EMBL" id="CP042467">
    <property type="protein sequence ID" value="QED26636.1"/>
    <property type="molecule type" value="Genomic_DNA"/>
</dbReference>
<feature type="signal peptide" evidence="1">
    <location>
        <begin position="1"/>
        <end position="19"/>
    </location>
</feature>
<sequence length="125" mass="14086">MKMTLAKSLLILVFTSSTACGFLDEDIWIDEIDFEESLSISGYSSFGISSCGGYRLYRRASVTSLDPMIIRVPIRRPRPIDSEQESMIQHETNATHAQLASSNTRTQTPDWLIPFVEASELELRP</sequence>
<keyword evidence="1" id="KW-0732">Signal</keyword>
<dbReference type="Proteomes" id="UP000321595">
    <property type="component" value="Chromosome"/>
</dbReference>
<gene>
    <name evidence="2" type="ORF">FRD01_05120</name>
</gene>
<organism evidence="2 3">
    <name type="scientific">Microvenator marinus</name>
    <dbReference type="NCBI Taxonomy" id="2600177"/>
    <lineage>
        <taxon>Bacteria</taxon>
        <taxon>Deltaproteobacteria</taxon>
        <taxon>Bradymonadales</taxon>
        <taxon>Microvenatoraceae</taxon>
        <taxon>Microvenator</taxon>
    </lineage>
</organism>
<dbReference type="RefSeq" id="WP_146958244.1">
    <property type="nucleotide sequence ID" value="NZ_CP042467.1"/>
</dbReference>
<evidence type="ECO:0000313" key="2">
    <source>
        <dbReference type="EMBL" id="QED26636.1"/>
    </source>
</evidence>
<proteinExistence type="predicted"/>
<keyword evidence="3" id="KW-1185">Reference proteome</keyword>